<keyword evidence="2" id="KW-1185">Reference proteome</keyword>
<proteinExistence type="predicted"/>
<evidence type="ECO:0000313" key="2">
    <source>
        <dbReference type="Proteomes" id="UP000759131"/>
    </source>
</evidence>
<evidence type="ECO:0000313" key="1">
    <source>
        <dbReference type="EMBL" id="CAD7621245.1"/>
    </source>
</evidence>
<dbReference type="EMBL" id="OC855104">
    <property type="protein sequence ID" value="CAD7621245.1"/>
    <property type="molecule type" value="Genomic_DNA"/>
</dbReference>
<dbReference type="EMBL" id="CAJPIZ010000529">
    <property type="protein sequence ID" value="CAG2101675.1"/>
    <property type="molecule type" value="Genomic_DNA"/>
</dbReference>
<sequence>MKLVRYIKRGINLEDNIKEVELFFFRDAIELEKLQEEQDDQTDFTSLSNIKMESSEFGKIQSEQESWN</sequence>
<accession>A0A7R9KFL3</accession>
<organism evidence="1">
    <name type="scientific">Medioppia subpectinata</name>
    <dbReference type="NCBI Taxonomy" id="1979941"/>
    <lineage>
        <taxon>Eukaryota</taxon>
        <taxon>Metazoa</taxon>
        <taxon>Ecdysozoa</taxon>
        <taxon>Arthropoda</taxon>
        <taxon>Chelicerata</taxon>
        <taxon>Arachnida</taxon>
        <taxon>Acari</taxon>
        <taxon>Acariformes</taxon>
        <taxon>Sarcoptiformes</taxon>
        <taxon>Oribatida</taxon>
        <taxon>Brachypylina</taxon>
        <taxon>Oppioidea</taxon>
        <taxon>Oppiidae</taxon>
        <taxon>Medioppia</taxon>
    </lineage>
</organism>
<protein>
    <submittedName>
        <fullName evidence="1">Uncharacterized protein</fullName>
    </submittedName>
</protein>
<gene>
    <name evidence="1" type="ORF">OSB1V03_LOCUS1719</name>
</gene>
<reference evidence="1" key="1">
    <citation type="submission" date="2020-11" db="EMBL/GenBank/DDBJ databases">
        <authorList>
            <person name="Tran Van P."/>
        </authorList>
    </citation>
    <scope>NUCLEOTIDE SEQUENCE</scope>
</reference>
<dbReference type="Proteomes" id="UP000759131">
    <property type="component" value="Unassembled WGS sequence"/>
</dbReference>
<dbReference type="AlphaFoldDB" id="A0A7R9KFL3"/>
<name>A0A7R9KFL3_9ACAR</name>